<reference evidence="2" key="1">
    <citation type="submission" date="2021-07" db="EMBL/GenBank/DDBJ databases">
        <title>Genome Resource of American Ginseng Black Spot Pathogen Alternaria panax.</title>
        <authorList>
            <person name="Qiu C."/>
            <person name="Wang W."/>
            <person name="Liu Z."/>
        </authorList>
    </citation>
    <scope>NUCLEOTIDE SEQUENCE</scope>
    <source>
        <strain evidence="2">BNCC115425</strain>
    </source>
</reference>
<feature type="region of interest" description="Disordered" evidence="1">
    <location>
        <begin position="273"/>
        <end position="303"/>
    </location>
</feature>
<proteinExistence type="predicted"/>
<accession>A0AAD4NUK2</accession>
<feature type="region of interest" description="Disordered" evidence="1">
    <location>
        <begin position="111"/>
        <end position="130"/>
    </location>
</feature>
<keyword evidence="3" id="KW-1185">Reference proteome</keyword>
<dbReference type="EMBL" id="JAANER010000002">
    <property type="protein sequence ID" value="KAG9194814.1"/>
    <property type="molecule type" value="Genomic_DNA"/>
</dbReference>
<organism evidence="2 3">
    <name type="scientific">Alternaria panax</name>
    <dbReference type="NCBI Taxonomy" id="48097"/>
    <lineage>
        <taxon>Eukaryota</taxon>
        <taxon>Fungi</taxon>
        <taxon>Dikarya</taxon>
        <taxon>Ascomycota</taxon>
        <taxon>Pezizomycotina</taxon>
        <taxon>Dothideomycetes</taxon>
        <taxon>Pleosporomycetidae</taxon>
        <taxon>Pleosporales</taxon>
        <taxon>Pleosporineae</taxon>
        <taxon>Pleosporaceae</taxon>
        <taxon>Alternaria</taxon>
        <taxon>Alternaria sect. Panax</taxon>
    </lineage>
</organism>
<gene>
    <name evidence="2" type="ORF">G6011_04849</name>
</gene>
<evidence type="ECO:0000313" key="3">
    <source>
        <dbReference type="Proteomes" id="UP001199106"/>
    </source>
</evidence>
<feature type="compositionally biased region" description="Acidic residues" evidence="1">
    <location>
        <begin position="116"/>
        <end position="127"/>
    </location>
</feature>
<comment type="caution">
    <text evidence="2">The sequence shown here is derived from an EMBL/GenBank/DDBJ whole genome shotgun (WGS) entry which is preliminary data.</text>
</comment>
<sequence>MARLRVPASPVRDRQVATAYASACNQSNNCPFYNSQSDGYLDMTPEAQATDTSLSPRTSIQSPIKGTVKSLTSMSRATKRGIQGYNVVQYKTVKKVSHKHMDRTGTKAAFSLGQQGEEEEEETELLDEDKKADLDTCIKEKEQQDRPWNGVQDFKRKNATLKTGVVAKIKASSLAQCIASASADDTDYDLESDLEDEEIDLSQKTKECEVVQEDIPPTAPTDNYAFKHSHLLSPLEAIDAPYPWKPKQDSRLRRHSGSRSLAFLIAHVGDVSSYPDDDDRSPSCSLSVPPSPSSLLFPSPNAGNRGLSADNALEMLRERFRKIQYAGGGTGGYCREWLDAKFEMGCSTVHGPSLLRFATNCHEHEELQPINNSNVITHLDQHEAISGVRTSTSKDTLNTKSSVQTSVFSRRTSISSCQTHFSPSAYIEHYPSMDTLGIDIDKHECDTEQDPKHIGSLPILTTKERFCKLRVKYIEKPPCVPLQASAEDLGGTLLMVMVNEAYECQLVRYQTVEFYDDVPTDPDGDSQLEPACFDIPRRLRRKSTSESISKTNYSIQKLSKKTRQVTHGCVKATKQLSRTAWTFVPATFSSQQLLQKINSITQVVGQGTH</sequence>
<name>A0AAD4NUK2_9PLEO</name>
<protein>
    <submittedName>
        <fullName evidence="2">Uncharacterized protein</fullName>
    </submittedName>
</protein>
<dbReference type="Proteomes" id="UP001199106">
    <property type="component" value="Unassembled WGS sequence"/>
</dbReference>
<feature type="compositionally biased region" description="Low complexity" evidence="1">
    <location>
        <begin position="282"/>
        <end position="300"/>
    </location>
</feature>
<evidence type="ECO:0000313" key="2">
    <source>
        <dbReference type="EMBL" id="KAG9194814.1"/>
    </source>
</evidence>
<dbReference type="AlphaFoldDB" id="A0AAD4NUK2"/>
<evidence type="ECO:0000256" key="1">
    <source>
        <dbReference type="SAM" id="MobiDB-lite"/>
    </source>
</evidence>